<feature type="region of interest" description="Disordered" evidence="7">
    <location>
        <begin position="332"/>
        <end position="889"/>
    </location>
</feature>
<dbReference type="InterPro" id="IPR017441">
    <property type="entry name" value="Protein_kinase_ATP_BS"/>
</dbReference>
<feature type="compositionally biased region" description="Pro residues" evidence="7">
    <location>
        <begin position="448"/>
        <end position="457"/>
    </location>
</feature>
<feature type="compositionally biased region" description="Polar residues" evidence="7">
    <location>
        <begin position="724"/>
        <end position="736"/>
    </location>
</feature>
<dbReference type="InterPro" id="IPR000719">
    <property type="entry name" value="Prot_kinase_dom"/>
</dbReference>
<evidence type="ECO:0000313" key="9">
    <source>
        <dbReference type="EMBL" id="TFK41254.1"/>
    </source>
</evidence>
<feature type="compositionally biased region" description="Polar residues" evidence="7">
    <location>
        <begin position="461"/>
        <end position="472"/>
    </location>
</feature>
<dbReference type="EMBL" id="ML213595">
    <property type="protein sequence ID" value="TFK41254.1"/>
    <property type="molecule type" value="Genomic_DNA"/>
</dbReference>
<evidence type="ECO:0000256" key="1">
    <source>
        <dbReference type="ARBA" id="ARBA00006529"/>
    </source>
</evidence>
<comment type="similarity">
    <text evidence="1">Belongs to the protein kinase superfamily. STE Ser/Thr protein kinase family. MAP kinase kinase kinase subfamily.</text>
</comment>
<name>A0A5C3M730_9AGAR</name>
<dbReference type="Proteomes" id="UP000308652">
    <property type="component" value="Unassembled WGS sequence"/>
</dbReference>
<feature type="compositionally biased region" description="Low complexity" evidence="7">
    <location>
        <begin position="580"/>
        <end position="589"/>
    </location>
</feature>
<keyword evidence="5 6" id="KW-0067">ATP-binding</keyword>
<gene>
    <name evidence="9" type="ORF">BDQ12DRAFT_432162</name>
</gene>
<feature type="compositionally biased region" description="Low complexity" evidence="7">
    <location>
        <begin position="74"/>
        <end position="110"/>
    </location>
</feature>
<dbReference type="SMART" id="SM00220">
    <property type="entry name" value="S_TKc"/>
    <property type="match status" value="1"/>
</dbReference>
<feature type="domain" description="Protein kinase" evidence="8">
    <location>
        <begin position="1155"/>
        <end position="1421"/>
    </location>
</feature>
<feature type="compositionally biased region" description="Polar residues" evidence="7">
    <location>
        <begin position="55"/>
        <end position="72"/>
    </location>
</feature>
<feature type="compositionally biased region" description="Low complexity" evidence="7">
    <location>
        <begin position="791"/>
        <end position="800"/>
    </location>
</feature>
<feature type="compositionally biased region" description="Basic and acidic residues" evidence="7">
    <location>
        <begin position="873"/>
        <end position="889"/>
    </location>
</feature>
<feature type="compositionally biased region" description="Basic and acidic residues" evidence="7">
    <location>
        <begin position="498"/>
        <end position="522"/>
    </location>
</feature>
<evidence type="ECO:0000256" key="7">
    <source>
        <dbReference type="SAM" id="MobiDB-lite"/>
    </source>
</evidence>
<feature type="region of interest" description="Disordered" evidence="7">
    <location>
        <begin position="1"/>
        <end position="134"/>
    </location>
</feature>
<dbReference type="GO" id="GO:0005524">
    <property type="term" value="F:ATP binding"/>
    <property type="evidence" value="ECO:0007669"/>
    <property type="project" value="UniProtKB-UniRule"/>
</dbReference>
<dbReference type="PROSITE" id="PS00107">
    <property type="entry name" value="PROTEIN_KINASE_ATP"/>
    <property type="match status" value="1"/>
</dbReference>
<keyword evidence="2" id="KW-0808">Transferase</keyword>
<evidence type="ECO:0000256" key="6">
    <source>
        <dbReference type="PROSITE-ProRule" id="PRU10141"/>
    </source>
</evidence>
<protein>
    <recommendedName>
        <fullName evidence="8">Protein kinase domain-containing protein</fullName>
    </recommendedName>
</protein>
<evidence type="ECO:0000256" key="4">
    <source>
        <dbReference type="ARBA" id="ARBA00022777"/>
    </source>
</evidence>
<dbReference type="FunFam" id="3.30.200.20:FF:000387">
    <property type="entry name" value="Serine/threonine-protein kinase STE11"/>
    <property type="match status" value="1"/>
</dbReference>
<reference evidence="9 10" key="1">
    <citation type="journal article" date="2019" name="Nat. Ecol. Evol.">
        <title>Megaphylogeny resolves global patterns of mushroom evolution.</title>
        <authorList>
            <person name="Varga T."/>
            <person name="Krizsan K."/>
            <person name="Foldi C."/>
            <person name="Dima B."/>
            <person name="Sanchez-Garcia M."/>
            <person name="Sanchez-Ramirez S."/>
            <person name="Szollosi G.J."/>
            <person name="Szarkandi J.G."/>
            <person name="Papp V."/>
            <person name="Albert L."/>
            <person name="Andreopoulos W."/>
            <person name="Angelini C."/>
            <person name="Antonin V."/>
            <person name="Barry K.W."/>
            <person name="Bougher N.L."/>
            <person name="Buchanan P."/>
            <person name="Buyck B."/>
            <person name="Bense V."/>
            <person name="Catcheside P."/>
            <person name="Chovatia M."/>
            <person name="Cooper J."/>
            <person name="Damon W."/>
            <person name="Desjardin D."/>
            <person name="Finy P."/>
            <person name="Geml J."/>
            <person name="Haridas S."/>
            <person name="Hughes K."/>
            <person name="Justo A."/>
            <person name="Karasinski D."/>
            <person name="Kautmanova I."/>
            <person name="Kiss B."/>
            <person name="Kocsube S."/>
            <person name="Kotiranta H."/>
            <person name="LaButti K.M."/>
            <person name="Lechner B.E."/>
            <person name="Liimatainen K."/>
            <person name="Lipzen A."/>
            <person name="Lukacs Z."/>
            <person name="Mihaltcheva S."/>
            <person name="Morgado L.N."/>
            <person name="Niskanen T."/>
            <person name="Noordeloos M.E."/>
            <person name="Ohm R.A."/>
            <person name="Ortiz-Santana B."/>
            <person name="Ovrebo C."/>
            <person name="Racz N."/>
            <person name="Riley R."/>
            <person name="Savchenko A."/>
            <person name="Shiryaev A."/>
            <person name="Soop K."/>
            <person name="Spirin V."/>
            <person name="Szebenyi C."/>
            <person name="Tomsovsky M."/>
            <person name="Tulloss R.E."/>
            <person name="Uehling J."/>
            <person name="Grigoriev I.V."/>
            <person name="Vagvolgyi C."/>
            <person name="Papp T."/>
            <person name="Martin F.M."/>
            <person name="Miettinen O."/>
            <person name="Hibbett D.S."/>
            <person name="Nagy L.G."/>
        </authorList>
    </citation>
    <scope>NUCLEOTIDE SEQUENCE [LARGE SCALE GENOMIC DNA]</scope>
    <source>
        <strain evidence="9 10">CBS 166.37</strain>
    </source>
</reference>
<dbReference type="InterPro" id="IPR050538">
    <property type="entry name" value="MAP_kinase_kinase_kinase"/>
</dbReference>
<feature type="compositionally biased region" description="Pro residues" evidence="7">
    <location>
        <begin position="601"/>
        <end position="611"/>
    </location>
</feature>
<dbReference type="SUPFAM" id="SSF56112">
    <property type="entry name" value="Protein kinase-like (PK-like)"/>
    <property type="match status" value="1"/>
</dbReference>
<evidence type="ECO:0000256" key="5">
    <source>
        <dbReference type="ARBA" id="ARBA00022840"/>
    </source>
</evidence>
<dbReference type="InterPro" id="IPR008271">
    <property type="entry name" value="Ser/Thr_kinase_AS"/>
</dbReference>
<dbReference type="PANTHER" id="PTHR48016">
    <property type="entry name" value="MAP KINASE KINASE KINASE SSK2-RELATED-RELATED"/>
    <property type="match status" value="1"/>
</dbReference>
<feature type="compositionally biased region" description="Polar residues" evidence="7">
    <location>
        <begin position="765"/>
        <end position="781"/>
    </location>
</feature>
<accession>A0A5C3M730</accession>
<dbReference type="InterPro" id="IPR011009">
    <property type="entry name" value="Kinase-like_dom_sf"/>
</dbReference>
<evidence type="ECO:0000259" key="8">
    <source>
        <dbReference type="PROSITE" id="PS50011"/>
    </source>
</evidence>
<dbReference type="Pfam" id="PF00069">
    <property type="entry name" value="Pkinase"/>
    <property type="match status" value="1"/>
</dbReference>
<feature type="region of interest" description="Disordered" evidence="7">
    <location>
        <begin position="1124"/>
        <end position="1153"/>
    </location>
</feature>
<dbReference type="STRING" id="68775.A0A5C3M730"/>
<dbReference type="OrthoDB" id="266718at2759"/>
<feature type="region of interest" description="Disordered" evidence="7">
    <location>
        <begin position="165"/>
        <end position="205"/>
    </location>
</feature>
<feature type="region of interest" description="Disordered" evidence="7">
    <location>
        <begin position="904"/>
        <end position="1033"/>
    </location>
</feature>
<dbReference type="PROSITE" id="PS50011">
    <property type="entry name" value="PROTEIN_KINASE_DOM"/>
    <property type="match status" value="1"/>
</dbReference>
<organism evidence="9 10">
    <name type="scientific">Crucibulum laeve</name>
    <dbReference type="NCBI Taxonomy" id="68775"/>
    <lineage>
        <taxon>Eukaryota</taxon>
        <taxon>Fungi</taxon>
        <taxon>Dikarya</taxon>
        <taxon>Basidiomycota</taxon>
        <taxon>Agaricomycotina</taxon>
        <taxon>Agaricomycetes</taxon>
        <taxon>Agaricomycetidae</taxon>
        <taxon>Agaricales</taxon>
        <taxon>Agaricineae</taxon>
        <taxon>Nidulariaceae</taxon>
        <taxon>Crucibulum</taxon>
    </lineage>
</organism>
<dbReference type="GO" id="GO:0000196">
    <property type="term" value="P:cell integrity MAPK cascade"/>
    <property type="evidence" value="ECO:0007669"/>
    <property type="project" value="UniProtKB-ARBA"/>
</dbReference>
<keyword evidence="3 6" id="KW-0547">Nucleotide-binding</keyword>
<proteinExistence type="inferred from homology"/>
<dbReference type="Gene3D" id="1.10.510.10">
    <property type="entry name" value="Transferase(Phosphotransferase) domain 1"/>
    <property type="match status" value="1"/>
</dbReference>
<keyword evidence="10" id="KW-1185">Reference proteome</keyword>
<feature type="compositionally biased region" description="Basic and acidic residues" evidence="7">
    <location>
        <begin position="538"/>
        <end position="549"/>
    </location>
</feature>
<feature type="compositionally biased region" description="Low complexity" evidence="7">
    <location>
        <begin position="376"/>
        <end position="389"/>
    </location>
</feature>
<feature type="compositionally biased region" description="Polar residues" evidence="7">
    <location>
        <begin position="1015"/>
        <end position="1024"/>
    </location>
</feature>
<feature type="compositionally biased region" description="Low complexity" evidence="7">
    <location>
        <begin position="976"/>
        <end position="986"/>
    </location>
</feature>
<keyword evidence="4" id="KW-0418">Kinase</keyword>
<feature type="compositionally biased region" description="Low complexity" evidence="7">
    <location>
        <begin position="187"/>
        <end position="205"/>
    </location>
</feature>
<dbReference type="PROSITE" id="PS00108">
    <property type="entry name" value="PROTEIN_KINASE_ST"/>
    <property type="match status" value="1"/>
</dbReference>
<feature type="binding site" evidence="6">
    <location>
        <position position="1184"/>
    </location>
    <ligand>
        <name>ATP</name>
        <dbReference type="ChEBI" id="CHEBI:30616"/>
    </ligand>
</feature>
<dbReference type="PANTHER" id="PTHR48016:SF48">
    <property type="entry name" value="SERINE_THREONINE-PROTEIN KINASE BCK1_SLK1_SSP31"/>
    <property type="match status" value="1"/>
</dbReference>
<dbReference type="GO" id="GO:0004709">
    <property type="term" value="F:MAP kinase kinase kinase activity"/>
    <property type="evidence" value="ECO:0007669"/>
    <property type="project" value="UniProtKB-ARBA"/>
</dbReference>
<feature type="compositionally biased region" description="Low complexity" evidence="7">
    <location>
        <begin position="1135"/>
        <end position="1152"/>
    </location>
</feature>
<dbReference type="FunFam" id="1.10.510.10:FF:000182">
    <property type="entry name" value="MAP kinase kinase kinase mkh1"/>
    <property type="match status" value="1"/>
</dbReference>
<feature type="compositionally biased region" description="Basic and acidic residues" evidence="7">
    <location>
        <begin position="816"/>
        <end position="825"/>
    </location>
</feature>
<evidence type="ECO:0000256" key="2">
    <source>
        <dbReference type="ARBA" id="ARBA00022679"/>
    </source>
</evidence>
<evidence type="ECO:0000313" key="10">
    <source>
        <dbReference type="Proteomes" id="UP000308652"/>
    </source>
</evidence>
<sequence>MSEDVRTARSRRVLYIANPGSGDSDDGSEDDRRPRRPNGHVGYPSSYKRQPPHLPTSQSPQKPIQSYNQPPKLTTDLTATSYTTPHYQPSQSHPPLSSPSSTSSPAAEESTPPPSTPGLQVPPIDLPGEGSSLQDNVSVSVFTDRGGSDGAQSSTSRTGKLLQHLKSPFSHRGPRPPAESSPRRPRTSPTVSTPDSYTSTSSYGSTSTVSDRVLIVVTADSERYVTVDVSGAKNAAFIRECILTKLNIFNDDETSTFAIYRTEIGTYAIGEALTDDQLFSLCRDQGDSRGSLKFMVSHSSAPVHEQSMHGIDFTIPPPILPDHASNLTPLRLKRRSRSRQGSFSSASEHLQQDVPAGSGYEADLDNPDRDARTSNTLRPSQQSTLTTLTNPPPSPLNIRRPSGPPPRPSSPLHHTPKATTPPIPPIDRARAPSGESTFVDKYGYVVQAPPPPPPLSPNRPTFSMNDDSTLSLPSRPFHIRSGSDAGAEREQALLASEQHIESAGRHWRSREPVGRLKAEASKEALNLTKDSRHRKRYQHESEDSREGTLGRDGSWVVVRSTDPDMPPPSEIPQRNPAQLSRSTRQQQTSPRYPYSRGLGIPPVPQTRPPAVPSSSGDSRPPPSSRPAGVPIPSAFVVTWKGEEGGSSRKASPASSPAWNHRLGKGSTKSMDNLRASGLTPGRRALPLSRTPNNTQRDPPNIPSNMGAPKSYEPPRMNGARPLAQNDSSYGHSQYSSRGGLYGSNLMSPNDPYPRPQSAMGDPVTVGQSQSQRALRSPTYGSTLDLHEAARSPRAISPSRSYHPYSTAMSGPRPRPNHSDRSDKSSGNHSGAENSTPPRTPVSPTSPRNGATDKNPFLPEPSSPLVLDEGSSYRTKDANRNSEATLKQEEQTRFAQMVKDIGGDGTFVASRIPAPEKMTFQRSMTPPQPSSQDEDDSDGGGGTWIVRPTERPKSGSSNFSRPPLTVQIEAPTPAPSTPSSETRSSQTPPVPSSSAYQPPVNPRAPQQPRDRRARGSTFNDGNSDSWAPRPPPEDVYERLEEFFPEHDLDKPVIEAISGGTSPTTAEPVAPLVPAVSVVDHKARIRAKKSIRIVAEEHKKRIDRTSRADPSSYTAMLRKRNTKLWGSKLEEVTTAQPKSTSSSTPESPSGGPTTFKWVRGELIGKGTYGRVYLALNATTGEMIAVKQVELPQTASDKNDSRQHTVVQALKMESETLKDLDHPNIVQYLGFEETPANLSIFLEYVPGGSIGSCLHKHGKFDETVTKSFTAQILSGLEYLHSKGILHRDLKADNILVEMTGICKISDFGISKRTDDLGAFTAMQGTVFWMAPEVINTQKKGYNFKIDIWSVGCVVLEMWAGMRPWIGEEMVAVMFKLYQSKLPPPVPEDIVLSDLADDFRRKCFAMYVTLPSYYFQLLTSLSQQS</sequence>
<evidence type="ECO:0000256" key="3">
    <source>
        <dbReference type="ARBA" id="ARBA00022741"/>
    </source>
</evidence>